<dbReference type="PATRIC" id="fig|1264675.3.peg.4620"/>
<feature type="signal peptide" evidence="1">
    <location>
        <begin position="1"/>
        <end position="34"/>
    </location>
</feature>
<accession>R0DZT8</accession>
<keyword evidence="1" id="KW-0732">Signal</keyword>
<dbReference type="RefSeq" id="WP_004635358.1">
    <property type="nucleotide sequence ID" value="NZ_APMQ01000017.1"/>
</dbReference>
<dbReference type="EMBL" id="APMQ01000017">
    <property type="protein sequence ID" value="ENZ75454.1"/>
    <property type="molecule type" value="Genomic_DNA"/>
</dbReference>
<reference evidence="2 3" key="1">
    <citation type="journal article" date="2013" name="Genome Announc.">
        <title>Draft Genome Sequence for Ralstonia sp. Strain OR214, a Bacterium with Potential for Bioremediation.</title>
        <authorList>
            <person name="Utturkar S.M."/>
            <person name="Bollmann A."/>
            <person name="Brzoska R.M."/>
            <person name="Klingeman D.M."/>
            <person name="Epstein S.E."/>
            <person name="Palumbo A.V."/>
            <person name="Brown S.D."/>
        </authorList>
    </citation>
    <scope>NUCLEOTIDE SEQUENCE [LARGE SCALE GENOMIC DNA]</scope>
    <source>
        <strain evidence="2 3">OR214</strain>
    </source>
</reference>
<comment type="caution">
    <text evidence="2">The sequence shown here is derived from an EMBL/GenBank/DDBJ whole genome shotgun (WGS) entry which is preliminary data.</text>
</comment>
<feature type="chain" id="PRO_5004339566" description="Protein involved in meta-pathway of phenol degradation" evidence="1">
    <location>
        <begin position="35"/>
        <end position="324"/>
    </location>
</feature>
<evidence type="ECO:0000256" key="1">
    <source>
        <dbReference type="SAM" id="SignalP"/>
    </source>
</evidence>
<gene>
    <name evidence="2" type="ORF">OR214_04691</name>
</gene>
<evidence type="ECO:0000313" key="3">
    <source>
        <dbReference type="Proteomes" id="UP000013280"/>
    </source>
</evidence>
<organism evidence="2 3">
    <name type="scientific">Ralstonia pickettii OR214</name>
    <dbReference type="NCBI Taxonomy" id="1264675"/>
    <lineage>
        <taxon>Bacteria</taxon>
        <taxon>Pseudomonadati</taxon>
        <taxon>Pseudomonadota</taxon>
        <taxon>Betaproteobacteria</taxon>
        <taxon>Burkholderiales</taxon>
        <taxon>Burkholderiaceae</taxon>
        <taxon>Ralstonia</taxon>
    </lineage>
</organism>
<sequence precursor="true">MPGTKIIMLPLPTFACIRTAALVLAMSAPITSHAHGIAGNRFFPGTLNFDDPAVADELSLTTGLVQQPVDSTTVTNRGATVSFARLLTPTVSIGFDSGFIRRNWDNARQSGATGTNLTLKSRIYEGDLNETLVAASLTYGLPQTGAKRVGASTAATIAPNLYVGQGFGALPDSLSWLRPFGITAGVSVAVPTSKASDNLSYDPVARQFNNVRTSNVTTVHWGFALEYSTLYLTDRFVPGVLPKEEPLHQFIPLVEFAFDSPRGQKTRGTVNPGIAYVKDTWQVAAELVLPLTHGSTRGVGANIQVLFFLDDFMPALFGKPLLAH</sequence>
<proteinExistence type="predicted"/>
<name>R0DZT8_RALPI</name>
<dbReference type="AlphaFoldDB" id="R0DZT8"/>
<evidence type="ECO:0008006" key="4">
    <source>
        <dbReference type="Google" id="ProtNLM"/>
    </source>
</evidence>
<evidence type="ECO:0000313" key="2">
    <source>
        <dbReference type="EMBL" id="ENZ75454.1"/>
    </source>
</evidence>
<dbReference type="Proteomes" id="UP000013280">
    <property type="component" value="Unassembled WGS sequence"/>
</dbReference>
<protein>
    <recommendedName>
        <fullName evidence="4">Protein involved in meta-pathway of phenol degradation</fullName>
    </recommendedName>
</protein>